<keyword evidence="2" id="KW-0067">ATP-binding</keyword>
<dbReference type="Gene3D" id="3.40.50.300">
    <property type="entry name" value="P-loop containing nucleotide triphosphate hydrolases"/>
    <property type="match status" value="1"/>
</dbReference>
<feature type="non-terminal residue" evidence="2">
    <location>
        <position position="1"/>
    </location>
</feature>
<dbReference type="InterPro" id="IPR027417">
    <property type="entry name" value="P-loop_NTPase"/>
</dbReference>
<dbReference type="AlphaFoldDB" id="A0A3P1WHJ8"/>
<dbReference type="InterPro" id="IPR003439">
    <property type="entry name" value="ABC_transporter-like_ATP-bd"/>
</dbReference>
<name>A0A3P1WHJ8_9ACTN</name>
<evidence type="ECO:0000313" key="2">
    <source>
        <dbReference type="EMBL" id="RRD46142.1"/>
    </source>
</evidence>
<organism evidence="2 3">
    <name type="scientific">Arachnia propionica</name>
    <dbReference type="NCBI Taxonomy" id="1750"/>
    <lineage>
        <taxon>Bacteria</taxon>
        <taxon>Bacillati</taxon>
        <taxon>Actinomycetota</taxon>
        <taxon>Actinomycetes</taxon>
        <taxon>Propionibacteriales</taxon>
        <taxon>Propionibacteriaceae</taxon>
        <taxon>Arachnia</taxon>
    </lineage>
</organism>
<proteinExistence type="predicted"/>
<dbReference type="InterPro" id="IPR015854">
    <property type="entry name" value="ABC_transpr_LolD-like"/>
</dbReference>
<evidence type="ECO:0000259" key="1">
    <source>
        <dbReference type="Pfam" id="PF00005"/>
    </source>
</evidence>
<dbReference type="Proteomes" id="UP000280935">
    <property type="component" value="Unassembled WGS sequence"/>
</dbReference>
<sequence length="103" mass="10932">NVCLADASRDEARRYLDDLGLGDLAGTRARTLSGGERQRVAVARTLAKQPVVALLDEPTASLDAEAAERVRDLLRASAEQGVAVVVASHDEVILKAADKVLQL</sequence>
<dbReference type="PANTHER" id="PTHR24220">
    <property type="entry name" value="IMPORT ATP-BINDING PROTEIN"/>
    <property type="match status" value="1"/>
</dbReference>
<protein>
    <submittedName>
        <fullName evidence="2">ATP-binding cassette domain-containing protein</fullName>
    </submittedName>
</protein>
<dbReference type="OrthoDB" id="3176024at2"/>
<dbReference type="SUPFAM" id="SSF52540">
    <property type="entry name" value="P-loop containing nucleoside triphosphate hydrolases"/>
    <property type="match status" value="1"/>
</dbReference>
<dbReference type="GO" id="GO:0022857">
    <property type="term" value="F:transmembrane transporter activity"/>
    <property type="evidence" value="ECO:0007669"/>
    <property type="project" value="TreeGrafter"/>
</dbReference>
<dbReference type="RefSeq" id="WP_125229351.1">
    <property type="nucleotide sequence ID" value="NZ_RQYT01000150.1"/>
</dbReference>
<dbReference type="GO" id="GO:0005886">
    <property type="term" value="C:plasma membrane"/>
    <property type="evidence" value="ECO:0007669"/>
    <property type="project" value="TreeGrafter"/>
</dbReference>
<dbReference type="EMBL" id="RQYT01000150">
    <property type="protein sequence ID" value="RRD46142.1"/>
    <property type="molecule type" value="Genomic_DNA"/>
</dbReference>
<dbReference type="GO" id="GO:0016887">
    <property type="term" value="F:ATP hydrolysis activity"/>
    <property type="evidence" value="ECO:0007669"/>
    <property type="project" value="InterPro"/>
</dbReference>
<dbReference type="GO" id="GO:0005524">
    <property type="term" value="F:ATP binding"/>
    <property type="evidence" value="ECO:0007669"/>
    <property type="project" value="UniProtKB-KW"/>
</dbReference>
<reference evidence="2 3" key="1">
    <citation type="submission" date="2018-11" db="EMBL/GenBank/DDBJ databases">
        <title>Genomes From Bacteria Associated with the Canine Oral Cavity: a Test Case for Automated Genome-Based Taxonomic Assignment.</title>
        <authorList>
            <person name="Coil D.A."/>
            <person name="Jospin G."/>
            <person name="Darling A.E."/>
            <person name="Wallis C."/>
            <person name="Davis I.J."/>
            <person name="Harris S."/>
            <person name="Eisen J.A."/>
            <person name="Holcombe L.J."/>
            <person name="O'Flynn C."/>
        </authorList>
    </citation>
    <scope>NUCLEOTIDE SEQUENCE [LARGE SCALE GENOMIC DNA]</scope>
    <source>
        <strain evidence="2 3">OH2822_COT-296</strain>
    </source>
</reference>
<feature type="domain" description="ABC transporter" evidence="1">
    <location>
        <begin position="8"/>
        <end position="60"/>
    </location>
</feature>
<comment type="caution">
    <text evidence="2">The sequence shown here is derived from an EMBL/GenBank/DDBJ whole genome shotgun (WGS) entry which is preliminary data.</text>
</comment>
<dbReference type="Pfam" id="PF00005">
    <property type="entry name" value="ABC_tran"/>
    <property type="match status" value="1"/>
</dbReference>
<gene>
    <name evidence="2" type="ORF">EII35_15635</name>
</gene>
<evidence type="ECO:0000313" key="3">
    <source>
        <dbReference type="Proteomes" id="UP000280935"/>
    </source>
</evidence>
<accession>A0A3P1WHJ8</accession>
<keyword evidence="2" id="KW-0547">Nucleotide-binding</keyword>